<dbReference type="GO" id="GO:0016020">
    <property type="term" value="C:membrane"/>
    <property type="evidence" value="ECO:0007669"/>
    <property type="project" value="TreeGrafter"/>
</dbReference>
<dbReference type="Gene3D" id="3.40.50.1820">
    <property type="entry name" value="alpha/beta hydrolase"/>
    <property type="match status" value="1"/>
</dbReference>
<dbReference type="PANTHER" id="PTHR43798">
    <property type="entry name" value="MONOACYLGLYCEROL LIPASE"/>
    <property type="match status" value="1"/>
</dbReference>
<evidence type="ECO:0000259" key="1">
    <source>
        <dbReference type="Pfam" id="PF00561"/>
    </source>
</evidence>
<keyword evidence="3" id="KW-1185">Reference proteome</keyword>
<organism evidence="2 3">
    <name type="scientific">Portibacter lacus</name>
    <dbReference type="NCBI Taxonomy" id="1099794"/>
    <lineage>
        <taxon>Bacteria</taxon>
        <taxon>Pseudomonadati</taxon>
        <taxon>Bacteroidota</taxon>
        <taxon>Saprospiria</taxon>
        <taxon>Saprospirales</taxon>
        <taxon>Haliscomenobacteraceae</taxon>
        <taxon>Portibacter</taxon>
    </lineage>
</organism>
<proteinExistence type="predicted"/>
<dbReference type="EMBL" id="BSOH01000037">
    <property type="protein sequence ID" value="GLR20011.1"/>
    <property type="molecule type" value="Genomic_DNA"/>
</dbReference>
<dbReference type="SUPFAM" id="SSF53474">
    <property type="entry name" value="alpha/beta-Hydrolases"/>
    <property type="match status" value="1"/>
</dbReference>
<dbReference type="Proteomes" id="UP001156666">
    <property type="component" value="Unassembled WGS sequence"/>
</dbReference>
<name>A0AA37SS84_9BACT</name>
<reference evidence="2" key="2">
    <citation type="submission" date="2023-01" db="EMBL/GenBank/DDBJ databases">
        <title>Draft genome sequence of Portibacter lacus strain NBRC 108769.</title>
        <authorList>
            <person name="Sun Q."/>
            <person name="Mori K."/>
        </authorList>
    </citation>
    <scope>NUCLEOTIDE SEQUENCE</scope>
    <source>
        <strain evidence="2">NBRC 108769</strain>
    </source>
</reference>
<feature type="domain" description="AB hydrolase-1" evidence="1">
    <location>
        <begin position="30"/>
        <end position="273"/>
    </location>
</feature>
<sequence>MESLYSYAKEILVNQQHQFCYVDIGSGDTTLVFLHGMGSNLDSFQKNIAVLKKDFRCILIDLPGYGKTPKIENETFSIGKSAELIAELLGILDIKKIVLIGHSMGGQIAIKLTNIIQEKLSRLILLSPAGIEQFNQKEEEWLSEKVTVESMVNLSEAEVEKMVRYNFYDQNIDIDSIISYRTQYLEDPNLNKQYCTTIVESLLSMVREKVLIDIAKISIPCLIIFGDQDKYIPHPSLHQDMTINDVIKKATELNKEIDTKLLQKCGHFPQWEKNNEVNSAIINFTSKYSQ</sequence>
<dbReference type="RefSeq" id="WP_235293533.1">
    <property type="nucleotide sequence ID" value="NZ_BSOH01000037.1"/>
</dbReference>
<comment type="caution">
    <text evidence="2">The sequence shown here is derived from an EMBL/GenBank/DDBJ whole genome shotgun (WGS) entry which is preliminary data.</text>
</comment>
<evidence type="ECO:0000313" key="3">
    <source>
        <dbReference type="Proteomes" id="UP001156666"/>
    </source>
</evidence>
<accession>A0AA37SS84</accession>
<reference evidence="2" key="1">
    <citation type="journal article" date="2014" name="Int. J. Syst. Evol. Microbiol.">
        <title>Complete genome sequence of Corynebacterium casei LMG S-19264T (=DSM 44701T), isolated from a smear-ripened cheese.</title>
        <authorList>
            <consortium name="US DOE Joint Genome Institute (JGI-PGF)"/>
            <person name="Walter F."/>
            <person name="Albersmeier A."/>
            <person name="Kalinowski J."/>
            <person name="Ruckert C."/>
        </authorList>
    </citation>
    <scope>NUCLEOTIDE SEQUENCE</scope>
    <source>
        <strain evidence="2">NBRC 108769</strain>
    </source>
</reference>
<dbReference type="AlphaFoldDB" id="A0AA37SS84"/>
<gene>
    <name evidence="2" type="ORF">GCM10007940_46270</name>
</gene>
<dbReference type="InterPro" id="IPR000073">
    <property type="entry name" value="AB_hydrolase_1"/>
</dbReference>
<dbReference type="Pfam" id="PF00561">
    <property type="entry name" value="Abhydrolase_1"/>
    <property type="match status" value="1"/>
</dbReference>
<dbReference type="PRINTS" id="PR00111">
    <property type="entry name" value="ABHYDROLASE"/>
</dbReference>
<dbReference type="InterPro" id="IPR050266">
    <property type="entry name" value="AB_hydrolase_sf"/>
</dbReference>
<evidence type="ECO:0000313" key="2">
    <source>
        <dbReference type="EMBL" id="GLR20011.1"/>
    </source>
</evidence>
<dbReference type="PANTHER" id="PTHR43798:SF5">
    <property type="entry name" value="MONOACYLGLYCEROL LIPASE ABHD6"/>
    <property type="match status" value="1"/>
</dbReference>
<dbReference type="GO" id="GO:0047372">
    <property type="term" value="F:monoacylglycerol lipase activity"/>
    <property type="evidence" value="ECO:0007669"/>
    <property type="project" value="TreeGrafter"/>
</dbReference>
<dbReference type="InterPro" id="IPR029058">
    <property type="entry name" value="AB_hydrolase_fold"/>
</dbReference>
<dbReference type="GO" id="GO:0046464">
    <property type="term" value="P:acylglycerol catabolic process"/>
    <property type="evidence" value="ECO:0007669"/>
    <property type="project" value="TreeGrafter"/>
</dbReference>
<protein>
    <recommendedName>
        <fullName evidence="1">AB hydrolase-1 domain-containing protein</fullName>
    </recommendedName>
</protein>